<dbReference type="PANTHER" id="PTHR45586:SF1">
    <property type="entry name" value="LIPOPOLYSACCHARIDE ASSEMBLY PROTEIN B"/>
    <property type="match status" value="1"/>
</dbReference>
<evidence type="ECO:0000256" key="3">
    <source>
        <dbReference type="PROSITE-ProRule" id="PRU00339"/>
    </source>
</evidence>
<feature type="repeat" description="TPR" evidence="3">
    <location>
        <begin position="213"/>
        <end position="246"/>
    </location>
</feature>
<dbReference type="OrthoDB" id="7842169at2"/>
<evidence type="ECO:0000313" key="7">
    <source>
        <dbReference type="Proteomes" id="UP000249590"/>
    </source>
</evidence>
<dbReference type="Pfam" id="PF09976">
    <property type="entry name" value="TPR_21"/>
    <property type="match status" value="1"/>
</dbReference>
<evidence type="ECO:0000313" key="6">
    <source>
        <dbReference type="EMBL" id="RAI03708.1"/>
    </source>
</evidence>
<dbReference type="PROSITE" id="PS50005">
    <property type="entry name" value="TPR"/>
    <property type="match status" value="4"/>
</dbReference>
<dbReference type="AlphaFoldDB" id="A0A8B2NU33"/>
<dbReference type="SUPFAM" id="SSF48452">
    <property type="entry name" value="TPR-like"/>
    <property type="match status" value="2"/>
</dbReference>
<keyword evidence="7" id="KW-1185">Reference proteome</keyword>
<comment type="caution">
    <text evidence="6">The sequence shown here is derived from an EMBL/GenBank/DDBJ whole genome shotgun (WGS) entry which is preliminary data.</text>
</comment>
<name>A0A8B2NU33_9HYPH</name>
<protein>
    <recommendedName>
        <fullName evidence="5">Ancillary SecYEG translocon subunit/Cell division coordinator CpoB TPR domain-containing protein</fullName>
    </recommendedName>
</protein>
<keyword evidence="2 3" id="KW-0802">TPR repeat</keyword>
<dbReference type="Pfam" id="PF13432">
    <property type="entry name" value="TPR_16"/>
    <property type="match status" value="1"/>
</dbReference>
<dbReference type="InterPro" id="IPR019734">
    <property type="entry name" value="TPR_rpt"/>
</dbReference>
<evidence type="ECO:0000256" key="1">
    <source>
        <dbReference type="ARBA" id="ARBA00022737"/>
    </source>
</evidence>
<sequence length="376" mass="41474">MDTRTKLRLRREVQTAMQYLRSGELEHARAAFVAMVEANPDVTLGYIGLGEVHMQEGDVETALKYFQDALEIDPQSTMALNMSARARQRLGDIDGALEDYEESGQVDPGRGTSQIRMSQIFAREGDLEEATSRLREALKRNPQQTAARFMLASNLEKMGDVAGAKTELLRVLDTNPDMGVAAYRLSRLYIQERDYASAEPLLMQAIEQAPDKPAPYATLGAVLKAQGHTRDALDAFRAALELKPGSQPFAMGVADCLSDLGEHAEAVKVLRGVLRGSRRPAFVHKRLGDTYVAMGSYEQAIDEYRAAMLGAPEFTETHPDLTSMLDAPDTPETKARKVQAYLADAMQAQREAAPAERRFAGLRRNRTPRSIQTTGA</sequence>
<dbReference type="InterPro" id="IPR011990">
    <property type="entry name" value="TPR-like_helical_dom_sf"/>
</dbReference>
<evidence type="ECO:0000256" key="4">
    <source>
        <dbReference type="SAM" id="MobiDB-lite"/>
    </source>
</evidence>
<feature type="repeat" description="TPR" evidence="3">
    <location>
        <begin position="43"/>
        <end position="76"/>
    </location>
</feature>
<organism evidence="6 7">
    <name type="scientific">Acuticoccus sediminis</name>
    <dbReference type="NCBI Taxonomy" id="2184697"/>
    <lineage>
        <taxon>Bacteria</taxon>
        <taxon>Pseudomonadati</taxon>
        <taxon>Pseudomonadota</taxon>
        <taxon>Alphaproteobacteria</taxon>
        <taxon>Hyphomicrobiales</taxon>
        <taxon>Amorphaceae</taxon>
        <taxon>Acuticoccus</taxon>
    </lineage>
</organism>
<feature type="domain" description="Ancillary SecYEG translocon subunit/Cell division coordinator CpoB TPR" evidence="5">
    <location>
        <begin position="125"/>
        <end position="242"/>
    </location>
</feature>
<proteinExistence type="predicted"/>
<keyword evidence="1" id="KW-0677">Repeat</keyword>
<dbReference type="Proteomes" id="UP000249590">
    <property type="component" value="Unassembled WGS sequence"/>
</dbReference>
<dbReference type="InterPro" id="IPR018704">
    <property type="entry name" value="SecYEG/CpoB_TPR"/>
</dbReference>
<feature type="repeat" description="TPR" evidence="3">
    <location>
        <begin position="111"/>
        <end position="144"/>
    </location>
</feature>
<evidence type="ECO:0000259" key="5">
    <source>
        <dbReference type="Pfam" id="PF09976"/>
    </source>
</evidence>
<dbReference type="RefSeq" id="WP_111342645.1">
    <property type="nucleotide sequence ID" value="NZ_QHHQ01000001.1"/>
</dbReference>
<evidence type="ECO:0000256" key="2">
    <source>
        <dbReference type="ARBA" id="ARBA00022803"/>
    </source>
</evidence>
<dbReference type="Gene3D" id="1.25.40.10">
    <property type="entry name" value="Tetratricopeptide repeat domain"/>
    <property type="match status" value="2"/>
</dbReference>
<dbReference type="SMART" id="SM00028">
    <property type="entry name" value="TPR"/>
    <property type="match status" value="7"/>
</dbReference>
<dbReference type="PROSITE" id="PS50293">
    <property type="entry name" value="TPR_REGION"/>
    <property type="match status" value="1"/>
</dbReference>
<feature type="region of interest" description="Disordered" evidence="4">
    <location>
        <begin position="353"/>
        <end position="376"/>
    </location>
</feature>
<dbReference type="InterPro" id="IPR051012">
    <property type="entry name" value="CellSynth/LPSAsmb/PSIAsmb"/>
</dbReference>
<reference evidence="6 7" key="1">
    <citation type="submission" date="2018-05" db="EMBL/GenBank/DDBJ databases">
        <title>Acuticoccus sediminis sp. nov., isolated from deep-sea sediment of Indian Ocean.</title>
        <authorList>
            <person name="Liu X."/>
            <person name="Lai Q."/>
            <person name="Du Y."/>
            <person name="Sun F."/>
            <person name="Zhang X."/>
            <person name="Wang S."/>
            <person name="Shao Z."/>
        </authorList>
    </citation>
    <scope>NUCLEOTIDE SEQUENCE [LARGE SCALE GENOMIC DNA]</scope>
    <source>
        <strain evidence="6 7">PTG4-2</strain>
    </source>
</reference>
<dbReference type="EMBL" id="QHHQ01000001">
    <property type="protein sequence ID" value="RAI03708.1"/>
    <property type="molecule type" value="Genomic_DNA"/>
</dbReference>
<dbReference type="PANTHER" id="PTHR45586">
    <property type="entry name" value="TPR REPEAT-CONTAINING PROTEIN PA4667"/>
    <property type="match status" value="1"/>
</dbReference>
<dbReference type="Pfam" id="PF13181">
    <property type="entry name" value="TPR_8"/>
    <property type="match status" value="1"/>
</dbReference>
<gene>
    <name evidence="6" type="ORF">DLJ53_04285</name>
</gene>
<feature type="repeat" description="TPR" evidence="3">
    <location>
        <begin position="281"/>
        <end position="314"/>
    </location>
</feature>
<accession>A0A8B2NU33</accession>